<accession>A0A4S4MEA2</accession>
<comment type="caution">
    <text evidence="3">The sequence shown here is derived from an EMBL/GenBank/DDBJ whole genome shotgun (WGS) entry which is preliminary data.</text>
</comment>
<feature type="transmembrane region" description="Helical" evidence="2">
    <location>
        <begin position="21"/>
        <end position="41"/>
    </location>
</feature>
<feature type="compositionally biased region" description="Low complexity" evidence="1">
    <location>
        <begin position="109"/>
        <end position="119"/>
    </location>
</feature>
<sequence>MYKELMQLETPQVHHARLLSMLIAPHCFAVFVYLFTFLASLSDYPENNSSVKYLAEKFAWRLFGGPNKEMARELMEWLLTRWERIAHDFKSEDALAWEKQRDAERKAKAASAPSASSSKDAQNEKGERRGSSGSDYSDNAPAPRATVVPQRPAALRSSFRDPDTPKPHRRVLIVEPGSTPRRPSDTSITSRPEDTPVTEPFDEDSDSESEYEAEDEDDDDWDAAQRDSKNPSALEHGTTSHSTSDGIWLEDIIAEYIGSPPSDTPPSPLGSEGSGVCIDHPSASDEDDMTLLKQQLDDALREHEASQRKLAQLSKKLNGRGQ</sequence>
<reference evidence="3 4" key="1">
    <citation type="submission" date="2019-02" db="EMBL/GenBank/DDBJ databases">
        <title>Genome sequencing of the rare red list fungi Antrodiella citrinella (Flaviporus citrinellus).</title>
        <authorList>
            <person name="Buettner E."/>
            <person name="Kellner H."/>
        </authorList>
    </citation>
    <scope>NUCLEOTIDE SEQUENCE [LARGE SCALE GENOMIC DNA]</scope>
    <source>
        <strain evidence="3 4">DSM 108506</strain>
    </source>
</reference>
<keyword evidence="2" id="KW-0472">Membrane</keyword>
<evidence type="ECO:0000256" key="1">
    <source>
        <dbReference type="SAM" id="MobiDB-lite"/>
    </source>
</evidence>
<feature type="compositionally biased region" description="Basic and acidic residues" evidence="1">
    <location>
        <begin position="121"/>
        <end position="130"/>
    </location>
</feature>
<proteinExistence type="predicted"/>
<keyword evidence="2" id="KW-0812">Transmembrane</keyword>
<organism evidence="3 4">
    <name type="scientific">Antrodiella citrinella</name>
    <dbReference type="NCBI Taxonomy" id="2447956"/>
    <lineage>
        <taxon>Eukaryota</taxon>
        <taxon>Fungi</taxon>
        <taxon>Dikarya</taxon>
        <taxon>Basidiomycota</taxon>
        <taxon>Agaricomycotina</taxon>
        <taxon>Agaricomycetes</taxon>
        <taxon>Polyporales</taxon>
        <taxon>Steccherinaceae</taxon>
        <taxon>Antrodiella</taxon>
    </lineage>
</organism>
<protein>
    <submittedName>
        <fullName evidence="3">Uncharacterized protein</fullName>
    </submittedName>
</protein>
<name>A0A4S4MEA2_9APHY</name>
<evidence type="ECO:0000313" key="3">
    <source>
        <dbReference type="EMBL" id="THH23218.1"/>
    </source>
</evidence>
<dbReference type="AlphaFoldDB" id="A0A4S4MEA2"/>
<gene>
    <name evidence="3" type="ORF">EUX98_g7961</name>
</gene>
<feature type="region of interest" description="Disordered" evidence="1">
    <location>
        <begin position="104"/>
        <end position="287"/>
    </location>
</feature>
<dbReference type="Proteomes" id="UP000308730">
    <property type="component" value="Unassembled WGS sequence"/>
</dbReference>
<keyword evidence="2" id="KW-1133">Transmembrane helix</keyword>
<evidence type="ECO:0000313" key="4">
    <source>
        <dbReference type="Proteomes" id="UP000308730"/>
    </source>
</evidence>
<dbReference type="EMBL" id="SGPM01000378">
    <property type="protein sequence ID" value="THH23218.1"/>
    <property type="molecule type" value="Genomic_DNA"/>
</dbReference>
<feature type="compositionally biased region" description="Acidic residues" evidence="1">
    <location>
        <begin position="200"/>
        <end position="222"/>
    </location>
</feature>
<keyword evidence="4" id="KW-1185">Reference proteome</keyword>
<evidence type="ECO:0000256" key="2">
    <source>
        <dbReference type="SAM" id="Phobius"/>
    </source>
</evidence>
<feature type="region of interest" description="Disordered" evidence="1">
    <location>
        <begin position="299"/>
        <end position="322"/>
    </location>
</feature>